<evidence type="ECO:0000313" key="1">
    <source>
        <dbReference type="EMBL" id="KCW82855.1"/>
    </source>
</evidence>
<sequence length="111" mass="11515">MISQTDFTVARSDHLNLSKTSTHRLISCLYTLFLASLVGSSVGPVSWAEQEPFLGLEPGDSVLVGGLPAAVGAPGQRGVGESEVTTAPDETKGAAVVLAATTRDQLLFSSR</sequence>
<name>A0A059CY24_EUCGR</name>
<accession>A0A059CY24</accession>
<dbReference type="Gramene" id="KCW82855">
    <property type="protein sequence ID" value="KCW82855"/>
    <property type="gene ID" value="EUGRSUZ_C04224"/>
</dbReference>
<reference evidence="1" key="1">
    <citation type="submission" date="2013-07" db="EMBL/GenBank/DDBJ databases">
        <title>The genome of Eucalyptus grandis.</title>
        <authorList>
            <person name="Schmutz J."/>
            <person name="Hayes R."/>
            <person name="Myburg A."/>
            <person name="Tuskan G."/>
            <person name="Grattapaglia D."/>
            <person name="Rokhsar D.S."/>
        </authorList>
    </citation>
    <scope>NUCLEOTIDE SEQUENCE</scope>
    <source>
        <tissue evidence="1">Leaf extractions</tissue>
    </source>
</reference>
<proteinExistence type="predicted"/>
<organism evidence="1">
    <name type="scientific">Eucalyptus grandis</name>
    <name type="common">Flooded gum</name>
    <dbReference type="NCBI Taxonomy" id="71139"/>
    <lineage>
        <taxon>Eukaryota</taxon>
        <taxon>Viridiplantae</taxon>
        <taxon>Streptophyta</taxon>
        <taxon>Embryophyta</taxon>
        <taxon>Tracheophyta</taxon>
        <taxon>Spermatophyta</taxon>
        <taxon>Magnoliopsida</taxon>
        <taxon>eudicotyledons</taxon>
        <taxon>Gunneridae</taxon>
        <taxon>Pentapetalae</taxon>
        <taxon>rosids</taxon>
        <taxon>malvids</taxon>
        <taxon>Myrtales</taxon>
        <taxon>Myrtaceae</taxon>
        <taxon>Myrtoideae</taxon>
        <taxon>Eucalypteae</taxon>
        <taxon>Eucalyptus</taxon>
    </lineage>
</organism>
<dbReference type="AlphaFoldDB" id="A0A059CY24"/>
<protein>
    <submittedName>
        <fullName evidence="1">Uncharacterized protein</fullName>
    </submittedName>
</protein>
<gene>
    <name evidence="1" type="ORF">EUGRSUZ_C04224</name>
</gene>
<dbReference type="InParanoid" id="A0A059CY24"/>
<dbReference type="EMBL" id="KK198755">
    <property type="protein sequence ID" value="KCW82855.1"/>
    <property type="molecule type" value="Genomic_DNA"/>
</dbReference>